<dbReference type="NCBIfam" id="TIGR00229">
    <property type="entry name" value="sensory_box"/>
    <property type="match status" value="2"/>
</dbReference>
<name>A0A3N9TJ46_9VIBR</name>
<dbReference type="SMART" id="SM00283">
    <property type="entry name" value="MA"/>
    <property type="match status" value="1"/>
</dbReference>
<dbReference type="SMART" id="SM00086">
    <property type="entry name" value="PAC"/>
    <property type="match status" value="2"/>
</dbReference>
<comment type="caution">
    <text evidence="6">The sequence shown here is derived from an EMBL/GenBank/DDBJ whole genome shotgun (WGS) entry which is preliminary data.</text>
</comment>
<dbReference type="PROSITE" id="PS50111">
    <property type="entry name" value="CHEMOTAXIS_TRANSDUC_2"/>
    <property type="match status" value="1"/>
</dbReference>
<feature type="domain" description="PAC" evidence="5">
    <location>
        <begin position="215"/>
        <end position="267"/>
    </location>
</feature>
<evidence type="ECO:0000259" key="3">
    <source>
        <dbReference type="PROSITE" id="PS50111"/>
    </source>
</evidence>
<dbReference type="InterPro" id="IPR000700">
    <property type="entry name" value="PAS-assoc_C"/>
</dbReference>
<feature type="domain" description="PAC" evidence="5">
    <location>
        <begin position="93"/>
        <end position="147"/>
    </location>
</feature>
<evidence type="ECO:0000256" key="2">
    <source>
        <dbReference type="PROSITE-ProRule" id="PRU00284"/>
    </source>
</evidence>
<dbReference type="Pfam" id="PF00015">
    <property type="entry name" value="MCPsignal"/>
    <property type="match status" value="1"/>
</dbReference>
<dbReference type="PROSITE" id="PS50113">
    <property type="entry name" value="PAC"/>
    <property type="match status" value="2"/>
</dbReference>
<dbReference type="Pfam" id="PF08447">
    <property type="entry name" value="PAS_3"/>
    <property type="match status" value="1"/>
</dbReference>
<dbReference type="InterPro" id="IPR001610">
    <property type="entry name" value="PAC"/>
</dbReference>
<sequence>MWRRKSSDSSNQLVQQAEQAKSLRLDFDAIKAHTAYITFLPDGTITDVNDNFLAVVGYLKEEVIGQHHRMFCEREYTQSQEYVEFWKNLSRGIGTSGTFLRKDKDGDIIYLEANYFPVTDDSGKVVKVIKIASDVTEQTIQQISQKAILTALNRSLAVIEFDPEGNIECANDNFLHTVGYSLADVKGKHHSMFCFPEFYKENPNFWATLRNGEFFTGRFKRKNAHGDVLWLEATYNPIMDEKGRVYKVIKFATDITARMNTALQAVDMAASTSEETSQITSIATKVLNEAVETSQKITSQVTKASGIGSKLIEQSKSIDQIVTTIRSIAEQTNLLALNAAIEAARAGDSGRGFAVVADEVRTLASRTSVATEEITKVVGNNTGLIEDMEKILGSVSGVAVHGQDSINNVAAGLEDVGRGVARFVEMVENMKP</sequence>
<dbReference type="RefSeq" id="WP_124936420.1">
    <property type="nucleotide sequence ID" value="NZ_RJVQ01000002.1"/>
</dbReference>
<dbReference type="SMART" id="SM00091">
    <property type="entry name" value="PAS"/>
    <property type="match status" value="2"/>
</dbReference>
<dbReference type="PROSITE" id="PS50112">
    <property type="entry name" value="PAS"/>
    <property type="match status" value="1"/>
</dbReference>
<feature type="domain" description="Methyl-accepting transducer" evidence="3">
    <location>
        <begin position="254"/>
        <end position="432"/>
    </location>
</feature>
<dbReference type="Gene3D" id="1.10.287.950">
    <property type="entry name" value="Methyl-accepting chemotaxis protein"/>
    <property type="match status" value="1"/>
</dbReference>
<feature type="domain" description="PAS" evidence="4">
    <location>
        <begin position="42"/>
        <end position="66"/>
    </location>
</feature>
<dbReference type="InterPro" id="IPR004090">
    <property type="entry name" value="Chemotax_Me-accpt_rcpt"/>
</dbReference>
<dbReference type="PANTHER" id="PTHR24422">
    <property type="entry name" value="CHEMOTAXIS PROTEIN METHYLTRANSFERASE"/>
    <property type="match status" value="1"/>
</dbReference>
<dbReference type="Proteomes" id="UP000281112">
    <property type="component" value="Unassembled WGS sequence"/>
</dbReference>
<dbReference type="InterPro" id="IPR000014">
    <property type="entry name" value="PAS"/>
</dbReference>
<evidence type="ECO:0000313" key="7">
    <source>
        <dbReference type="Proteomes" id="UP000281112"/>
    </source>
</evidence>
<dbReference type="Pfam" id="PF13426">
    <property type="entry name" value="PAS_9"/>
    <property type="match status" value="1"/>
</dbReference>
<dbReference type="InterPro" id="IPR050903">
    <property type="entry name" value="Bact_Chemotaxis_MeTrfase"/>
</dbReference>
<dbReference type="CDD" id="cd00130">
    <property type="entry name" value="PAS"/>
    <property type="match status" value="2"/>
</dbReference>
<evidence type="ECO:0000259" key="5">
    <source>
        <dbReference type="PROSITE" id="PS50113"/>
    </source>
</evidence>
<dbReference type="GO" id="GO:0007165">
    <property type="term" value="P:signal transduction"/>
    <property type="evidence" value="ECO:0007669"/>
    <property type="project" value="UniProtKB-KW"/>
</dbReference>
<dbReference type="InterPro" id="IPR013655">
    <property type="entry name" value="PAS_fold_3"/>
</dbReference>
<dbReference type="EMBL" id="RJVQ01000002">
    <property type="protein sequence ID" value="RQW64299.1"/>
    <property type="molecule type" value="Genomic_DNA"/>
</dbReference>
<dbReference type="AlphaFoldDB" id="A0A3N9TJ46"/>
<evidence type="ECO:0000256" key="1">
    <source>
        <dbReference type="ARBA" id="ARBA00023224"/>
    </source>
</evidence>
<dbReference type="InterPro" id="IPR035965">
    <property type="entry name" value="PAS-like_dom_sf"/>
</dbReference>
<dbReference type="PANTHER" id="PTHR24422:SF10">
    <property type="entry name" value="CHEMOTAXIS PROTEIN METHYLTRANSFERASE 2"/>
    <property type="match status" value="1"/>
</dbReference>
<dbReference type="GO" id="GO:0006935">
    <property type="term" value="P:chemotaxis"/>
    <property type="evidence" value="ECO:0007669"/>
    <property type="project" value="InterPro"/>
</dbReference>
<gene>
    <name evidence="6" type="ORF">EES38_06885</name>
</gene>
<evidence type="ECO:0000313" key="6">
    <source>
        <dbReference type="EMBL" id="RQW64299.1"/>
    </source>
</evidence>
<keyword evidence="7" id="KW-1185">Reference proteome</keyword>
<reference evidence="6 7" key="1">
    <citation type="submission" date="2018-11" db="EMBL/GenBank/DDBJ databases">
        <title>Vibrio LJC006 sp. nov., isolated from seawater during the bloom of the enteromorpha.</title>
        <authorList>
            <person name="Liang J."/>
        </authorList>
    </citation>
    <scope>NUCLEOTIDE SEQUENCE [LARGE SCALE GENOMIC DNA]</scope>
    <source>
        <strain evidence="6 7">LJC006</strain>
    </source>
</reference>
<protein>
    <submittedName>
        <fullName evidence="6">Methyl-accepting chemotaxis protein</fullName>
    </submittedName>
</protein>
<dbReference type="SUPFAM" id="SSF55785">
    <property type="entry name" value="PYP-like sensor domain (PAS domain)"/>
    <property type="match status" value="2"/>
</dbReference>
<dbReference type="GO" id="GO:0016020">
    <property type="term" value="C:membrane"/>
    <property type="evidence" value="ECO:0007669"/>
    <property type="project" value="InterPro"/>
</dbReference>
<dbReference type="SUPFAM" id="SSF58104">
    <property type="entry name" value="Methyl-accepting chemotaxis protein (MCP) signaling domain"/>
    <property type="match status" value="1"/>
</dbReference>
<dbReference type="Gene3D" id="3.30.450.20">
    <property type="entry name" value="PAS domain"/>
    <property type="match status" value="2"/>
</dbReference>
<organism evidence="6 7">
    <name type="scientific">Vibrio viridaestus</name>
    <dbReference type="NCBI Taxonomy" id="2487322"/>
    <lineage>
        <taxon>Bacteria</taxon>
        <taxon>Pseudomonadati</taxon>
        <taxon>Pseudomonadota</taxon>
        <taxon>Gammaproteobacteria</taxon>
        <taxon>Vibrionales</taxon>
        <taxon>Vibrionaceae</taxon>
        <taxon>Vibrio</taxon>
    </lineage>
</organism>
<accession>A0A3N9TJ46</accession>
<keyword evidence="1 2" id="KW-0807">Transducer</keyword>
<evidence type="ECO:0000259" key="4">
    <source>
        <dbReference type="PROSITE" id="PS50112"/>
    </source>
</evidence>
<dbReference type="InterPro" id="IPR004089">
    <property type="entry name" value="MCPsignal_dom"/>
</dbReference>
<dbReference type="PRINTS" id="PR00260">
    <property type="entry name" value="CHEMTRNSDUCR"/>
</dbReference>
<proteinExistence type="predicted"/>
<dbReference type="OrthoDB" id="9765776at2"/>
<dbReference type="GO" id="GO:0004888">
    <property type="term" value="F:transmembrane signaling receptor activity"/>
    <property type="evidence" value="ECO:0007669"/>
    <property type="project" value="InterPro"/>
</dbReference>